<feature type="transmembrane region" description="Helical" evidence="12">
    <location>
        <begin position="261"/>
        <end position="280"/>
    </location>
</feature>
<evidence type="ECO:0000256" key="5">
    <source>
        <dbReference type="ARBA" id="ARBA00022502"/>
    </source>
</evidence>
<feature type="transmembrane region" description="Helical" evidence="12">
    <location>
        <begin position="6"/>
        <end position="30"/>
    </location>
</feature>
<evidence type="ECO:0000313" key="14">
    <source>
        <dbReference type="Proteomes" id="UP001334084"/>
    </source>
</evidence>
<keyword evidence="11 12" id="KW-0472">Membrane</keyword>
<dbReference type="GeneID" id="90542881"/>
<accession>A0AAX4JGF3</accession>
<dbReference type="AlphaFoldDB" id="A0AAX4JGF3"/>
<dbReference type="EC" id="2.4.1.-" evidence="12"/>
<feature type="transmembrane region" description="Helical" evidence="12">
    <location>
        <begin position="292"/>
        <end position="309"/>
    </location>
</feature>
<dbReference type="RefSeq" id="XP_065331179.1">
    <property type="nucleotide sequence ID" value="XM_065475107.1"/>
</dbReference>
<dbReference type="GO" id="GO:0031501">
    <property type="term" value="C:mannosyltransferase complex"/>
    <property type="evidence" value="ECO:0007669"/>
    <property type="project" value="TreeGrafter"/>
</dbReference>
<evidence type="ECO:0000256" key="2">
    <source>
        <dbReference type="ARBA" id="ARBA00004687"/>
    </source>
</evidence>
<sequence>MNINNTSIISLTLLTRLFYTALALISHLTLPNFDKSSQYFLEKWDTFFFHHIKNHGYTAEHHLAFFPLLPLLGKYFNLFLPDKLANYCINLFINCINSILVYKISTHFLDPEISEYSLYFFLFNPVSIVMCAFYTESLFALLFLLCLYCIINEKYYISVLMISLSCICRSNGIIFVYLILRKNFIQTVMSVITICVPISIFQLYCISKIFKIQYKNFLFLKNDLLDNILMYKIQLRLYIPYTYLQKKYWNQGFLKFYTSNNIPNLLIGLPFIISSLYIVHWGYKIESKNRDLFKKLCFILQVQTILSIFCLHLNMYFRFVSYNPIIYMMMGYFYKYGKSRIMKVYMRFYLAFGVAYATLFGAFYPPA</sequence>
<feature type="transmembrane region" description="Helical" evidence="12">
    <location>
        <begin position="184"/>
        <end position="204"/>
    </location>
</feature>
<proteinExistence type="inferred from homology"/>
<evidence type="ECO:0000256" key="3">
    <source>
        <dbReference type="ARBA" id="ARBA00008698"/>
    </source>
</evidence>
<keyword evidence="10 12" id="KW-1133">Transmembrane helix</keyword>
<evidence type="ECO:0000256" key="11">
    <source>
        <dbReference type="ARBA" id="ARBA00023136"/>
    </source>
</evidence>
<dbReference type="KEGG" id="vnx:VNE69_12019"/>
<feature type="transmembrane region" description="Helical" evidence="12">
    <location>
        <begin position="116"/>
        <end position="148"/>
    </location>
</feature>
<dbReference type="Proteomes" id="UP001334084">
    <property type="component" value="Chromosome 12"/>
</dbReference>
<feature type="transmembrane region" description="Helical" evidence="12">
    <location>
        <begin position="346"/>
        <end position="364"/>
    </location>
</feature>
<keyword evidence="14" id="KW-1185">Reference proteome</keyword>
<name>A0AAX4JGF3_9MICR</name>
<evidence type="ECO:0000256" key="6">
    <source>
        <dbReference type="ARBA" id="ARBA00022676"/>
    </source>
</evidence>
<feature type="transmembrane region" description="Helical" evidence="12">
    <location>
        <begin position="155"/>
        <end position="178"/>
    </location>
</feature>
<evidence type="ECO:0000313" key="13">
    <source>
        <dbReference type="EMBL" id="WUR05034.1"/>
    </source>
</evidence>
<comment type="function">
    <text evidence="12">Mannosyltransferase involved in glycosylphosphatidylinositol-anchor biosynthesis.</text>
</comment>
<dbReference type="GO" id="GO:0004376">
    <property type="term" value="F:GPI mannosyltransferase activity"/>
    <property type="evidence" value="ECO:0007669"/>
    <property type="project" value="InterPro"/>
</dbReference>
<evidence type="ECO:0000256" key="7">
    <source>
        <dbReference type="ARBA" id="ARBA00022679"/>
    </source>
</evidence>
<keyword evidence="8 12" id="KW-0812">Transmembrane</keyword>
<dbReference type="PANTHER" id="PTHR12468:SF2">
    <property type="entry name" value="GPI MANNOSYLTRANSFERASE 2"/>
    <property type="match status" value="1"/>
</dbReference>
<comment type="pathway">
    <text evidence="2 12">Glycolipid biosynthesis; glycosylphosphatidylinositol-anchor biosynthesis.</text>
</comment>
<keyword evidence="5 12" id="KW-0337">GPI-anchor biosynthesis</keyword>
<evidence type="ECO:0000256" key="12">
    <source>
        <dbReference type="RuleBase" id="RU363112"/>
    </source>
</evidence>
<dbReference type="EMBL" id="CP142737">
    <property type="protein sequence ID" value="WUR05034.1"/>
    <property type="molecule type" value="Genomic_DNA"/>
</dbReference>
<dbReference type="Pfam" id="PF04188">
    <property type="entry name" value="Mannosyl_trans2"/>
    <property type="match status" value="1"/>
</dbReference>
<dbReference type="PANTHER" id="PTHR12468">
    <property type="entry name" value="GPI MANNOSYLTRANSFERASE 2"/>
    <property type="match status" value="1"/>
</dbReference>
<keyword evidence="7 12" id="KW-0808">Transferase</keyword>
<organism evidence="13 14">
    <name type="scientific">Vairimorpha necatrix</name>
    <dbReference type="NCBI Taxonomy" id="6039"/>
    <lineage>
        <taxon>Eukaryota</taxon>
        <taxon>Fungi</taxon>
        <taxon>Fungi incertae sedis</taxon>
        <taxon>Microsporidia</taxon>
        <taxon>Nosematidae</taxon>
        <taxon>Vairimorpha</taxon>
    </lineage>
</organism>
<reference evidence="13" key="1">
    <citation type="journal article" date="2024" name="BMC Genomics">
        <title>Functional annotation of a divergent genome using sequence and structure-based similarity.</title>
        <authorList>
            <person name="Svedberg D."/>
            <person name="Winiger R.R."/>
            <person name="Berg A."/>
            <person name="Sharma H."/>
            <person name="Tellgren-Roth C."/>
            <person name="Debrunner-Vossbrinck B.A."/>
            <person name="Vossbrinck C.R."/>
            <person name="Barandun J."/>
        </authorList>
    </citation>
    <scope>NUCLEOTIDE SEQUENCE</scope>
    <source>
        <strain evidence="13">Illinois isolate</strain>
    </source>
</reference>
<evidence type="ECO:0000256" key="8">
    <source>
        <dbReference type="ARBA" id="ARBA00022692"/>
    </source>
</evidence>
<comment type="subcellular location">
    <subcellularLocation>
        <location evidence="1 12">Endoplasmic reticulum membrane</location>
        <topology evidence="1 12">Multi-pass membrane protein</topology>
    </subcellularLocation>
</comment>
<evidence type="ECO:0000256" key="4">
    <source>
        <dbReference type="ARBA" id="ARBA00013795"/>
    </source>
</evidence>
<keyword evidence="6 12" id="KW-0328">Glycosyltransferase</keyword>
<gene>
    <name evidence="13" type="ORF">VNE69_12019</name>
</gene>
<keyword evidence="9 12" id="KW-0256">Endoplasmic reticulum</keyword>
<dbReference type="GO" id="GO:0000009">
    <property type="term" value="F:alpha-1,6-mannosyltransferase activity"/>
    <property type="evidence" value="ECO:0007669"/>
    <property type="project" value="InterPro"/>
</dbReference>
<protein>
    <recommendedName>
        <fullName evidence="4 12">GPI mannosyltransferase 2</fullName>
        <ecNumber evidence="12">2.4.1.-</ecNumber>
    </recommendedName>
</protein>
<comment type="similarity">
    <text evidence="3 12">Belongs to the PIGV family.</text>
</comment>
<feature type="transmembrane region" description="Helical" evidence="12">
    <location>
        <begin position="84"/>
        <end position="104"/>
    </location>
</feature>
<dbReference type="InterPro" id="IPR007315">
    <property type="entry name" value="PIG-V/Gpi18"/>
</dbReference>
<dbReference type="GO" id="GO:0006506">
    <property type="term" value="P:GPI anchor biosynthetic process"/>
    <property type="evidence" value="ECO:0007669"/>
    <property type="project" value="UniProtKB-KW"/>
</dbReference>
<dbReference type="GO" id="GO:0005789">
    <property type="term" value="C:endoplasmic reticulum membrane"/>
    <property type="evidence" value="ECO:0007669"/>
    <property type="project" value="UniProtKB-SubCell"/>
</dbReference>
<evidence type="ECO:0000256" key="9">
    <source>
        <dbReference type="ARBA" id="ARBA00022824"/>
    </source>
</evidence>
<evidence type="ECO:0000256" key="10">
    <source>
        <dbReference type="ARBA" id="ARBA00022989"/>
    </source>
</evidence>
<evidence type="ECO:0000256" key="1">
    <source>
        <dbReference type="ARBA" id="ARBA00004477"/>
    </source>
</evidence>